<keyword evidence="1" id="KW-0732">Signal</keyword>
<proteinExistence type="predicted"/>
<dbReference type="InterPro" id="IPR006558">
    <property type="entry name" value="LamG-like"/>
</dbReference>
<organism evidence="5 6">
    <name type="scientific">Streptomyces bambusae</name>
    <dbReference type="NCBI Taxonomy" id="1550616"/>
    <lineage>
        <taxon>Bacteria</taxon>
        <taxon>Bacillati</taxon>
        <taxon>Actinomycetota</taxon>
        <taxon>Actinomycetes</taxon>
        <taxon>Kitasatosporales</taxon>
        <taxon>Streptomycetaceae</taxon>
        <taxon>Streptomyces</taxon>
    </lineage>
</organism>
<evidence type="ECO:0000313" key="6">
    <source>
        <dbReference type="Proteomes" id="UP000812013"/>
    </source>
</evidence>
<protein>
    <recommendedName>
        <fullName evidence="4">LamG-like jellyroll fold domain-containing protein</fullName>
    </recommendedName>
</protein>
<gene>
    <name evidence="5" type="ORF">GPJ59_22725</name>
</gene>
<feature type="region of interest" description="Disordered" evidence="3">
    <location>
        <begin position="1"/>
        <end position="42"/>
    </location>
</feature>
<feature type="compositionally biased region" description="Basic residues" evidence="3">
    <location>
        <begin position="1"/>
        <end position="13"/>
    </location>
</feature>
<feature type="domain" description="LamG-like jellyroll fold" evidence="4">
    <location>
        <begin position="63"/>
        <end position="189"/>
    </location>
</feature>
<evidence type="ECO:0000259" key="4">
    <source>
        <dbReference type="SMART" id="SM00560"/>
    </source>
</evidence>
<evidence type="ECO:0000256" key="1">
    <source>
        <dbReference type="ARBA" id="ARBA00022729"/>
    </source>
</evidence>
<evidence type="ECO:0000256" key="2">
    <source>
        <dbReference type="ARBA" id="ARBA00023157"/>
    </source>
</evidence>
<name>A0ABS6ZB09_9ACTN</name>
<dbReference type="PANTHER" id="PTHR46943:SF1">
    <property type="entry name" value="PENTRAXIN-RELATED PROTEIN PTX3"/>
    <property type="match status" value="1"/>
</dbReference>
<feature type="compositionally biased region" description="Basic residues" evidence="3">
    <location>
        <begin position="21"/>
        <end position="42"/>
    </location>
</feature>
<comment type="caution">
    <text evidence="5">The sequence shown here is derived from an EMBL/GenBank/DDBJ whole genome shotgun (WGS) entry which is preliminary data.</text>
</comment>
<keyword evidence="2" id="KW-1015">Disulfide bond</keyword>
<sequence>MESRRCARQRRGQGRAGQVPRRLRHRRHSRRPGPRRKDRLRRSLRRHGDSWIDAGSTVLDTTVGFTVSAWVRPTDLSRDMTMVSQDGTGEPGFVLGYDAAAKKWKFTIPVGDVETLGEWKALADATVTADQWVLLTGLYDGTAGKLQLYVNSELKGEMVRRSTWKSYGALQIGRHMTGELTERLGLAENQHTGLIFG</sequence>
<dbReference type="PANTHER" id="PTHR46943">
    <property type="entry name" value="PENTRAXIN-RELATED PROTEIN PTX3"/>
    <property type="match status" value="1"/>
</dbReference>
<keyword evidence="6" id="KW-1185">Reference proteome</keyword>
<dbReference type="SUPFAM" id="SSF49899">
    <property type="entry name" value="Concanavalin A-like lectins/glucanases"/>
    <property type="match status" value="1"/>
</dbReference>
<evidence type="ECO:0000256" key="3">
    <source>
        <dbReference type="SAM" id="MobiDB-lite"/>
    </source>
</evidence>
<dbReference type="Proteomes" id="UP000812013">
    <property type="component" value="Unassembled WGS sequence"/>
</dbReference>
<dbReference type="EMBL" id="WTFF01000178">
    <property type="protein sequence ID" value="MBW5484614.1"/>
    <property type="molecule type" value="Genomic_DNA"/>
</dbReference>
<dbReference type="InterPro" id="IPR042837">
    <property type="entry name" value="PTX3"/>
</dbReference>
<dbReference type="SMART" id="SM00560">
    <property type="entry name" value="LamGL"/>
    <property type="match status" value="1"/>
</dbReference>
<reference evidence="5 6" key="1">
    <citation type="submission" date="2019-12" db="EMBL/GenBank/DDBJ databases">
        <title>Genome sequence of Streptomyces bambusae.</title>
        <authorList>
            <person name="Bansal K."/>
            <person name="Choksket S."/>
            <person name="Korpole S."/>
            <person name="Patil P.B."/>
        </authorList>
    </citation>
    <scope>NUCLEOTIDE SEQUENCE [LARGE SCALE GENOMIC DNA]</scope>
    <source>
        <strain evidence="5 6">SK60</strain>
    </source>
</reference>
<dbReference type="Pfam" id="PF13385">
    <property type="entry name" value="Laminin_G_3"/>
    <property type="match status" value="1"/>
</dbReference>
<dbReference type="InterPro" id="IPR013320">
    <property type="entry name" value="ConA-like_dom_sf"/>
</dbReference>
<evidence type="ECO:0000313" key="5">
    <source>
        <dbReference type="EMBL" id="MBW5484614.1"/>
    </source>
</evidence>
<dbReference type="Gene3D" id="2.60.120.200">
    <property type="match status" value="1"/>
</dbReference>
<accession>A0ABS6ZB09</accession>